<protein>
    <submittedName>
        <fullName evidence="1">Uncharacterized protein</fullName>
    </submittedName>
</protein>
<sequence>MSTAPVTNGRFEHRPSISLVRIQTGWGEAADIDFDYNEKRISVSLVSSDTSGSRKTGYHGALAEDQLINKLTQSMASEEFDEDAKYEVIDMIVNAGKEFFATIPPISNLRPFIDGNSTVTQVATPGRVLSFSSEFQIDNNLPQYSPEDIIVSKALIEHGKVSKVVVNRQDMLCKAEENRIRTTSLSREISNLQTIRNANSGSIRVPKLLGYVKNPFDGSILGFLRE</sequence>
<name>A0A7C8QSB9_ORBOL</name>
<gene>
    <name evidence="1" type="ORF">TWF106_005667</name>
</gene>
<proteinExistence type="predicted"/>
<accession>A0A7C8QSB9</accession>
<evidence type="ECO:0000313" key="1">
    <source>
        <dbReference type="EMBL" id="KAF3222251.1"/>
    </source>
</evidence>
<comment type="caution">
    <text evidence="1">The sequence shown here is derived from an EMBL/GenBank/DDBJ whole genome shotgun (WGS) entry which is preliminary data.</text>
</comment>
<evidence type="ECO:0000313" key="2">
    <source>
        <dbReference type="Proteomes" id="UP000472727"/>
    </source>
</evidence>
<dbReference type="AlphaFoldDB" id="A0A7C8QSB9"/>
<reference evidence="1 2" key="1">
    <citation type="submission" date="2019-06" db="EMBL/GenBank/DDBJ databases">
        <authorList>
            <person name="Palmer J.M."/>
        </authorList>
    </citation>
    <scope>NUCLEOTIDE SEQUENCE [LARGE SCALE GENOMIC DNA]</scope>
    <source>
        <strain evidence="1 2">TWF106</strain>
    </source>
</reference>
<dbReference type="EMBL" id="WIWS01000026">
    <property type="protein sequence ID" value="KAF3222251.1"/>
    <property type="molecule type" value="Genomic_DNA"/>
</dbReference>
<dbReference type="Proteomes" id="UP000472727">
    <property type="component" value="Unassembled WGS sequence"/>
</dbReference>
<organism evidence="1 2">
    <name type="scientific">Orbilia oligospora</name>
    <name type="common">Nematode-trapping fungus</name>
    <name type="synonym">Arthrobotrys oligospora</name>
    <dbReference type="NCBI Taxonomy" id="2813651"/>
    <lineage>
        <taxon>Eukaryota</taxon>
        <taxon>Fungi</taxon>
        <taxon>Dikarya</taxon>
        <taxon>Ascomycota</taxon>
        <taxon>Pezizomycotina</taxon>
        <taxon>Orbiliomycetes</taxon>
        <taxon>Orbiliales</taxon>
        <taxon>Orbiliaceae</taxon>
        <taxon>Orbilia</taxon>
    </lineage>
</organism>